<evidence type="ECO:0000313" key="3">
    <source>
        <dbReference type="Proteomes" id="UP000245081"/>
    </source>
</evidence>
<proteinExistence type="predicted"/>
<dbReference type="OrthoDB" id="5571399at2"/>
<comment type="caution">
    <text evidence="2">The sequence shown here is derived from an EMBL/GenBank/DDBJ whole genome shotgun (WGS) entry which is preliminary data.</text>
</comment>
<dbReference type="PANTHER" id="PTHR43102">
    <property type="entry name" value="SLR1143 PROTEIN"/>
    <property type="match status" value="1"/>
</dbReference>
<sequence length="345" mass="38998">MLEAPIPENEKERIASLRRMLLLATPDEAIFNRITRIAQQFFNTQIVLISLLDENRQWFKSCVGLPVRETPRNISFCGHAIMQDDILVVEDALDDERFRDNPLVTGDPMIRFYAGRPLRNFEGHKVGTLCLIDPAPRTLNFSERLLLDDLGHLVEDAFVVRELKRRHQEVLDFADESIRDSYLDPMLNIWNRRAITSILEQEKARSERDGNPFSILLLDLDRFKQINDTHGHLIGDKVLASVTSLIVNTLRPYDHLGRFGGEEFLVVLPNTSQQEAISVAERIRAHVAEQGAWVAGSQFGVTVSIGVMGWSPAVHALELEKLLQGADDLLYASKRGGRNRVSAVA</sequence>
<evidence type="ECO:0000259" key="1">
    <source>
        <dbReference type="PROSITE" id="PS50887"/>
    </source>
</evidence>
<dbReference type="InterPro" id="IPR043128">
    <property type="entry name" value="Rev_trsase/Diguanyl_cyclase"/>
</dbReference>
<dbReference type="NCBIfam" id="TIGR00254">
    <property type="entry name" value="GGDEF"/>
    <property type="match status" value="1"/>
</dbReference>
<name>A0A2R5F1S0_9PROT</name>
<dbReference type="Pfam" id="PF01590">
    <property type="entry name" value="GAF"/>
    <property type="match status" value="1"/>
</dbReference>
<dbReference type="SMART" id="SM00065">
    <property type="entry name" value="GAF"/>
    <property type="match status" value="1"/>
</dbReference>
<organism evidence="2 3">
    <name type="scientific">Novimethylophilus kurashikiensis</name>
    <dbReference type="NCBI Taxonomy" id="1825523"/>
    <lineage>
        <taxon>Bacteria</taxon>
        <taxon>Pseudomonadati</taxon>
        <taxon>Pseudomonadota</taxon>
        <taxon>Betaproteobacteria</taxon>
        <taxon>Nitrosomonadales</taxon>
        <taxon>Methylophilaceae</taxon>
        <taxon>Novimethylophilus</taxon>
    </lineage>
</organism>
<dbReference type="CDD" id="cd01949">
    <property type="entry name" value="GGDEF"/>
    <property type="match status" value="1"/>
</dbReference>
<dbReference type="InterPro" id="IPR003018">
    <property type="entry name" value="GAF"/>
</dbReference>
<dbReference type="Gene3D" id="3.30.70.270">
    <property type="match status" value="1"/>
</dbReference>
<dbReference type="SUPFAM" id="SSF55781">
    <property type="entry name" value="GAF domain-like"/>
    <property type="match status" value="1"/>
</dbReference>
<dbReference type="Proteomes" id="UP000245081">
    <property type="component" value="Unassembled WGS sequence"/>
</dbReference>
<dbReference type="PROSITE" id="PS50887">
    <property type="entry name" value="GGDEF"/>
    <property type="match status" value="1"/>
</dbReference>
<evidence type="ECO:0000313" key="2">
    <source>
        <dbReference type="EMBL" id="GBG12620.1"/>
    </source>
</evidence>
<gene>
    <name evidence="2" type="ORF">NMK_0151</name>
</gene>
<dbReference type="EMBL" id="BDOQ01000001">
    <property type="protein sequence ID" value="GBG12620.1"/>
    <property type="molecule type" value="Genomic_DNA"/>
</dbReference>
<protein>
    <submittedName>
        <fullName evidence="2">Diguanylate cyclase</fullName>
    </submittedName>
</protein>
<dbReference type="SMART" id="SM00267">
    <property type="entry name" value="GGDEF"/>
    <property type="match status" value="1"/>
</dbReference>
<dbReference type="Pfam" id="PF00990">
    <property type="entry name" value="GGDEF"/>
    <property type="match status" value="1"/>
</dbReference>
<feature type="domain" description="GGDEF" evidence="1">
    <location>
        <begin position="211"/>
        <end position="345"/>
    </location>
</feature>
<dbReference type="GO" id="GO:0003824">
    <property type="term" value="F:catalytic activity"/>
    <property type="evidence" value="ECO:0007669"/>
    <property type="project" value="UniProtKB-ARBA"/>
</dbReference>
<reference evidence="2 3" key="1">
    <citation type="journal article" date="2018" name="Environ. Microbiol.">
        <title>Isolation and genomic characterization of Novimethylophilus kurashikiensis gen. nov. sp. nov., a new lanthanide-dependent methylotrophic species of Methylophilaceae.</title>
        <authorList>
            <person name="Lv H."/>
            <person name="Sahin N."/>
            <person name="Tani A."/>
        </authorList>
    </citation>
    <scope>NUCLEOTIDE SEQUENCE [LARGE SCALE GENOMIC DNA]</scope>
    <source>
        <strain evidence="2 3">La2-4</strain>
    </source>
</reference>
<dbReference type="PANTHER" id="PTHR43102:SF2">
    <property type="entry name" value="GAF DOMAIN-CONTAINING PROTEIN"/>
    <property type="match status" value="1"/>
</dbReference>
<accession>A0A2R5F1S0</accession>
<dbReference type="InterPro" id="IPR000160">
    <property type="entry name" value="GGDEF_dom"/>
</dbReference>
<dbReference type="InterPro" id="IPR029016">
    <property type="entry name" value="GAF-like_dom_sf"/>
</dbReference>
<keyword evidence="3" id="KW-1185">Reference proteome</keyword>
<dbReference type="RefSeq" id="WP_109013847.1">
    <property type="nucleotide sequence ID" value="NZ_BDOQ01000001.1"/>
</dbReference>
<dbReference type="AlphaFoldDB" id="A0A2R5F1S0"/>
<dbReference type="FunFam" id="3.30.70.270:FF:000001">
    <property type="entry name" value="Diguanylate cyclase domain protein"/>
    <property type="match status" value="1"/>
</dbReference>
<dbReference type="InterPro" id="IPR029787">
    <property type="entry name" value="Nucleotide_cyclase"/>
</dbReference>
<dbReference type="Gene3D" id="3.30.450.40">
    <property type="match status" value="1"/>
</dbReference>
<dbReference type="SUPFAM" id="SSF55073">
    <property type="entry name" value="Nucleotide cyclase"/>
    <property type="match status" value="1"/>
</dbReference>